<proteinExistence type="predicted"/>
<evidence type="ECO:0000313" key="2">
    <source>
        <dbReference type="Proteomes" id="UP000031668"/>
    </source>
</evidence>
<keyword evidence="2" id="KW-1185">Reference proteome</keyword>
<accession>A0A0C2IQZ6</accession>
<dbReference type="AlphaFoldDB" id="A0A0C2IQZ6"/>
<dbReference type="Gene3D" id="2.120.10.80">
    <property type="entry name" value="Kelch-type beta propeller"/>
    <property type="match status" value="1"/>
</dbReference>
<evidence type="ECO:0000313" key="1">
    <source>
        <dbReference type="EMBL" id="KII67869.1"/>
    </source>
</evidence>
<comment type="caution">
    <text evidence="1">The sequence shown here is derived from an EMBL/GenBank/DDBJ whole genome shotgun (WGS) entry which is preliminary data.</text>
</comment>
<dbReference type="SUPFAM" id="SSF117281">
    <property type="entry name" value="Kelch motif"/>
    <property type="match status" value="1"/>
</dbReference>
<name>A0A0C2IQZ6_THEKT</name>
<gene>
    <name evidence="1" type="ORF">RF11_02333</name>
</gene>
<organism evidence="1 2">
    <name type="scientific">Thelohanellus kitauei</name>
    <name type="common">Myxosporean</name>
    <dbReference type="NCBI Taxonomy" id="669202"/>
    <lineage>
        <taxon>Eukaryota</taxon>
        <taxon>Metazoa</taxon>
        <taxon>Cnidaria</taxon>
        <taxon>Myxozoa</taxon>
        <taxon>Myxosporea</taxon>
        <taxon>Bivalvulida</taxon>
        <taxon>Platysporina</taxon>
        <taxon>Myxobolidae</taxon>
        <taxon>Thelohanellus</taxon>
    </lineage>
</organism>
<reference evidence="1 2" key="1">
    <citation type="journal article" date="2014" name="Genome Biol. Evol.">
        <title>The genome of the myxosporean Thelohanellus kitauei shows adaptations to nutrient acquisition within its fish host.</title>
        <authorList>
            <person name="Yang Y."/>
            <person name="Xiong J."/>
            <person name="Zhou Z."/>
            <person name="Huo F."/>
            <person name="Miao W."/>
            <person name="Ran C."/>
            <person name="Liu Y."/>
            <person name="Zhang J."/>
            <person name="Feng J."/>
            <person name="Wang M."/>
            <person name="Wang M."/>
            <person name="Wang L."/>
            <person name="Yao B."/>
        </authorList>
    </citation>
    <scope>NUCLEOTIDE SEQUENCE [LARGE SCALE GENOMIC DNA]</scope>
    <source>
        <strain evidence="1">Wuqing</strain>
    </source>
</reference>
<sequence>MEVHYFLVMQNFHNEEMTTAGDFLIIYGTIEDKRHGQNIVSLEMSKVLVLAPLFVPFDISFAHSEDLFHDNCRLNNSIISFDAKNSTWQQVSPNIPENDENTPPPMFDASIFHFNGSLYIFGGYADGSLHKSTDRFCLTTLQLSGVHLKRRNTGLKICPRKGTLLFFRSDTPDSSERFKRVTVFNILTGVWSTVETKSATNKYPCDDGWGESVAFSEGQGFISGEMYVAQILNDVWKIDLTTLEVKNCNPLKKARIGWFTDKIAILANYEQPGDCIDLGTCTKYTEFPFVITPKLGDYVIYKEKRDFGCHEEKGSQPTYVFEEDSYT</sequence>
<protein>
    <submittedName>
        <fullName evidence="1">Uncharacterized protein</fullName>
    </submittedName>
</protein>
<dbReference type="Proteomes" id="UP000031668">
    <property type="component" value="Unassembled WGS sequence"/>
</dbReference>
<dbReference type="OrthoDB" id="45365at2759"/>
<dbReference type="EMBL" id="JWZT01003057">
    <property type="protein sequence ID" value="KII67869.1"/>
    <property type="molecule type" value="Genomic_DNA"/>
</dbReference>
<dbReference type="InterPro" id="IPR015915">
    <property type="entry name" value="Kelch-typ_b-propeller"/>
</dbReference>